<dbReference type="STRING" id="2903.R1FUM5"/>
<feature type="domain" description="Class II aldolase/adducin N-terminal" evidence="1">
    <location>
        <begin position="6"/>
        <end position="177"/>
    </location>
</feature>
<dbReference type="Proteomes" id="UP000013827">
    <property type="component" value="Unassembled WGS sequence"/>
</dbReference>
<dbReference type="PaxDb" id="2903-EOD16627"/>
<dbReference type="GeneID" id="17284642"/>
<reference evidence="3" key="1">
    <citation type="journal article" date="2013" name="Nature">
        <title>Pan genome of the phytoplankton Emiliania underpins its global distribution.</title>
        <authorList>
            <person name="Read B.A."/>
            <person name="Kegel J."/>
            <person name="Klute M.J."/>
            <person name="Kuo A."/>
            <person name="Lefebvre S.C."/>
            <person name="Maumus F."/>
            <person name="Mayer C."/>
            <person name="Miller J."/>
            <person name="Monier A."/>
            <person name="Salamov A."/>
            <person name="Young J."/>
            <person name="Aguilar M."/>
            <person name="Claverie J.M."/>
            <person name="Frickenhaus S."/>
            <person name="Gonzalez K."/>
            <person name="Herman E.K."/>
            <person name="Lin Y.C."/>
            <person name="Napier J."/>
            <person name="Ogata H."/>
            <person name="Sarno A.F."/>
            <person name="Shmutz J."/>
            <person name="Schroeder D."/>
            <person name="de Vargas C."/>
            <person name="Verret F."/>
            <person name="von Dassow P."/>
            <person name="Valentin K."/>
            <person name="Van de Peer Y."/>
            <person name="Wheeler G."/>
            <person name="Dacks J.B."/>
            <person name="Delwiche C.F."/>
            <person name="Dyhrman S.T."/>
            <person name="Glockner G."/>
            <person name="John U."/>
            <person name="Richards T."/>
            <person name="Worden A.Z."/>
            <person name="Zhang X."/>
            <person name="Grigoriev I.V."/>
            <person name="Allen A.E."/>
            <person name="Bidle K."/>
            <person name="Borodovsky M."/>
            <person name="Bowler C."/>
            <person name="Brownlee C."/>
            <person name="Cock J.M."/>
            <person name="Elias M."/>
            <person name="Gladyshev V.N."/>
            <person name="Groth M."/>
            <person name="Guda C."/>
            <person name="Hadaegh A."/>
            <person name="Iglesias-Rodriguez M.D."/>
            <person name="Jenkins J."/>
            <person name="Jones B.M."/>
            <person name="Lawson T."/>
            <person name="Leese F."/>
            <person name="Lindquist E."/>
            <person name="Lobanov A."/>
            <person name="Lomsadze A."/>
            <person name="Malik S.B."/>
            <person name="Marsh M.E."/>
            <person name="Mackinder L."/>
            <person name="Mock T."/>
            <person name="Mueller-Roeber B."/>
            <person name="Pagarete A."/>
            <person name="Parker M."/>
            <person name="Probert I."/>
            <person name="Quesneville H."/>
            <person name="Raines C."/>
            <person name="Rensing S.A."/>
            <person name="Riano-Pachon D.M."/>
            <person name="Richier S."/>
            <person name="Rokitta S."/>
            <person name="Shiraiwa Y."/>
            <person name="Soanes D.M."/>
            <person name="van der Giezen M."/>
            <person name="Wahlund T.M."/>
            <person name="Williams B."/>
            <person name="Wilson W."/>
            <person name="Wolfe G."/>
            <person name="Wurch L.L."/>
        </authorList>
    </citation>
    <scope>NUCLEOTIDE SEQUENCE</scope>
</reference>
<dbReference type="Gene3D" id="3.40.225.10">
    <property type="entry name" value="Class II aldolase/adducin N-terminal domain"/>
    <property type="match status" value="1"/>
</dbReference>
<dbReference type="SMART" id="SM01007">
    <property type="entry name" value="Aldolase_II"/>
    <property type="match status" value="1"/>
</dbReference>
<dbReference type="EnsemblProtists" id="EOD39371">
    <property type="protein sequence ID" value="EOD39371"/>
    <property type="gene ID" value="EMIHUDRAFT_44937"/>
</dbReference>
<dbReference type="PANTHER" id="PTHR10672:SF3">
    <property type="entry name" value="PROTEIN HU-LI TAI SHAO"/>
    <property type="match status" value="1"/>
</dbReference>
<dbReference type="PANTHER" id="PTHR10672">
    <property type="entry name" value="ADDUCIN"/>
    <property type="match status" value="1"/>
</dbReference>
<evidence type="ECO:0000259" key="1">
    <source>
        <dbReference type="SMART" id="SM01007"/>
    </source>
</evidence>
<dbReference type="GeneID" id="17262789"/>
<evidence type="ECO:0000313" key="2">
    <source>
        <dbReference type="EnsemblProtists" id="EOD39371"/>
    </source>
</evidence>
<protein>
    <recommendedName>
        <fullName evidence="1">Class II aldolase/adducin N-terminal domain-containing protein</fullName>
    </recommendedName>
</protein>
<keyword evidence="3" id="KW-1185">Reference proteome</keyword>
<name>A0A0D3KUD6_EMIH1</name>
<dbReference type="InterPro" id="IPR001303">
    <property type="entry name" value="Aldolase_II/adducin_N"/>
</dbReference>
<evidence type="ECO:0000313" key="3">
    <source>
        <dbReference type="Proteomes" id="UP000013827"/>
    </source>
</evidence>
<dbReference type="GO" id="GO:0051015">
    <property type="term" value="F:actin filament binding"/>
    <property type="evidence" value="ECO:0007669"/>
    <property type="project" value="TreeGrafter"/>
</dbReference>
<dbReference type="EnsemblProtists" id="EOD16627">
    <property type="protein sequence ID" value="EOD16627"/>
    <property type="gene ID" value="EMIHUDRAFT_44955"/>
</dbReference>
<dbReference type="InterPro" id="IPR051017">
    <property type="entry name" value="Aldolase-II_Adducin_sf"/>
</dbReference>
<dbReference type="SUPFAM" id="SSF53639">
    <property type="entry name" value="AraD/HMP-PK domain-like"/>
    <property type="match status" value="1"/>
</dbReference>
<dbReference type="GO" id="GO:0005856">
    <property type="term" value="C:cytoskeleton"/>
    <property type="evidence" value="ECO:0007669"/>
    <property type="project" value="TreeGrafter"/>
</dbReference>
<dbReference type="eggNOG" id="KOG3699">
    <property type="taxonomic scope" value="Eukaryota"/>
</dbReference>
<proteinExistence type="predicted"/>
<organism evidence="2 3">
    <name type="scientific">Emiliania huxleyi (strain CCMP1516)</name>
    <dbReference type="NCBI Taxonomy" id="280463"/>
    <lineage>
        <taxon>Eukaryota</taxon>
        <taxon>Haptista</taxon>
        <taxon>Haptophyta</taxon>
        <taxon>Prymnesiophyceae</taxon>
        <taxon>Isochrysidales</taxon>
        <taxon>Noelaerhabdaceae</taxon>
        <taxon>Emiliania</taxon>
    </lineage>
</organism>
<dbReference type="HOGENOM" id="CLU_006033_0_2_1"/>
<dbReference type="KEGG" id="ehx:EMIHUDRAFT_44955"/>
<dbReference type="InterPro" id="IPR036409">
    <property type="entry name" value="Aldolase_II/adducin_N_sf"/>
</dbReference>
<dbReference type="OMA" id="QHALKFY"/>
<accession>A0A0D3KUD6</accession>
<dbReference type="RefSeq" id="XP_005791800.1">
    <property type="nucleotide sequence ID" value="XM_005791743.1"/>
</dbReference>
<dbReference type="AlphaFoldDB" id="A0A0D3KUD6"/>
<dbReference type="KEGG" id="ehx:EMIHUDRAFT_44937"/>
<reference evidence="2" key="2">
    <citation type="submission" date="2024-10" db="UniProtKB">
        <authorList>
            <consortium name="EnsemblProtists"/>
        </authorList>
    </citation>
    <scope>IDENTIFICATION</scope>
</reference>
<dbReference type="Pfam" id="PF00596">
    <property type="entry name" value="Aldolase_II"/>
    <property type="match status" value="1"/>
</dbReference>
<dbReference type="RefSeq" id="XP_005769056.1">
    <property type="nucleotide sequence ID" value="XM_005768999.1"/>
</dbReference>
<sequence length="179" mass="19498">EHAVRRDLAAAHTLSHHFKFDELTWNHISARLPSGAGFLVTPGDALFDEVTPLNLSLSSPQAVNVTADVIHSAIYAARPDVRAIVHHHTPAVVAVSCLEGGLQLLTQDAGAFVDAVAYHGWEGVSDDYDEKARIAAALGPIAHTLLMRHHGAVTTGRTVAEAWVRYYYLDRMCEVQCRV</sequence>